<organism evidence="4 5">
    <name type="scientific">Leishmania orientalis</name>
    <dbReference type="NCBI Taxonomy" id="2249476"/>
    <lineage>
        <taxon>Eukaryota</taxon>
        <taxon>Discoba</taxon>
        <taxon>Euglenozoa</taxon>
        <taxon>Kinetoplastea</taxon>
        <taxon>Metakinetoplastina</taxon>
        <taxon>Trypanosomatida</taxon>
        <taxon>Trypanosomatidae</taxon>
        <taxon>Leishmaniinae</taxon>
        <taxon>Leishmania</taxon>
    </lineage>
</organism>
<dbReference type="GeneID" id="92356100"/>
<dbReference type="Gene3D" id="1.10.287.110">
    <property type="entry name" value="DnaJ domain"/>
    <property type="match status" value="1"/>
</dbReference>
<keyword evidence="1" id="KW-0802">TPR repeat</keyword>
<dbReference type="Gene3D" id="1.25.40.10">
    <property type="entry name" value="Tetratricopeptide repeat domain"/>
    <property type="match status" value="2"/>
</dbReference>
<feature type="compositionally biased region" description="Low complexity" evidence="2">
    <location>
        <begin position="356"/>
        <end position="383"/>
    </location>
</feature>
<dbReference type="InterPro" id="IPR001623">
    <property type="entry name" value="DnaJ_domain"/>
</dbReference>
<feature type="compositionally biased region" description="Low complexity" evidence="2">
    <location>
        <begin position="301"/>
        <end position="319"/>
    </location>
</feature>
<feature type="region of interest" description="Disordered" evidence="2">
    <location>
        <begin position="228"/>
        <end position="256"/>
    </location>
</feature>
<feature type="region of interest" description="Disordered" evidence="2">
    <location>
        <begin position="272"/>
        <end position="326"/>
    </location>
</feature>
<keyword evidence="5" id="KW-1185">Reference proteome</keyword>
<evidence type="ECO:0000313" key="4">
    <source>
        <dbReference type="EMBL" id="KAG5464636.1"/>
    </source>
</evidence>
<feature type="region of interest" description="Disordered" evidence="2">
    <location>
        <begin position="191"/>
        <end position="211"/>
    </location>
</feature>
<dbReference type="Proteomes" id="UP000674143">
    <property type="component" value="Unassembled WGS sequence"/>
</dbReference>
<name>A0A836GTC4_9TRYP</name>
<accession>A0A836GTC4</accession>
<feature type="domain" description="J" evidence="3">
    <location>
        <begin position="1104"/>
        <end position="1180"/>
    </location>
</feature>
<reference evidence="5" key="1">
    <citation type="journal article" date="2021" name="Microbiol. Resour. Announc.">
        <title>LGAAP: Leishmaniinae Genome Assembly and Annotation Pipeline.</title>
        <authorList>
            <person name="Almutairi H."/>
            <person name="Urbaniak M.D."/>
            <person name="Bates M.D."/>
            <person name="Jariyapan N."/>
            <person name="Kwakye-Nuako G."/>
            <person name="Thomaz-Soccol V."/>
            <person name="Al-Salem W.S."/>
            <person name="Dillon R.J."/>
            <person name="Bates P.A."/>
            <person name="Gatherer D."/>
        </authorList>
    </citation>
    <scope>NUCLEOTIDE SEQUENCE [LARGE SCALE GENOMIC DNA]</scope>
</reference>
<dbReference type="PANTHER" id="PTHR44200:SF1">
    <property type="entry name" value="DNAJ HOMOLOG SUBFAMILY C MEMBER 7"/>
    <property type="match status" value="1"/>
</dbReference>
<feature type="compositionally biased region" description="Basic and acidic residues" evidence="2">
    <location>
        <begin position="278"/>
        <end position="300"/>
    </location>
</feature>
<dbReference type="CDD" id="cd06257">
    <property type="entry name" value="DnaJ"/>
    <property type="match status" value="1"/>
</dbReference>
<comment type="caution">
    <text evidence="4">The sequence shown here is derived from an EMBL/GenBank/DDBJ whole genome shotgun (WGS) entry which is preliminary data.</text>
</comment>
<dbReference type="InterPro" id="IPR052758">
    <property type="entry name" value="SRC_co-chaperone"/>
</dbReference>
<evidence type="ECO:0000313" key="5">
    <source>
        <dbReference type="Proteomes" id="UP000674143"/>
    </source>
</evidence>
<dbReference type="SUPFAM" id="SSF48452">
    <property type="entry name" value="TPR-like"/>
    <property type="match status" value="2"/>
</dbReference>
<feature type="region of interest" description="Disordered" evidence="2">
    <location>
        <begin position="137"/>
        <end position="164"/>
    </location>
</feature>
<sequence length="1180" mass="125721">MLDCTRSIDARRTRGSSLTVGTSAGSDANGSFGSSRGFYAGKLGVHASGSSATDSAAPARSSSSPLTLGGCSTLARACSAQYPRSGLRCVTGSSTSVSAGRTKETVQTADLVPRAAPALSLRGVGCIPRLTEAAVSRRTTQKRVSSASSESRAATTSARPHLNNYLSGQATASLGSTFTRVRLSHPLRCASAPRERTAAALSTSGDGPSASRFIVDLTADRDKEVAAALASAAPEEGAPKRARSGSPTPSFLASASATRAAAAPAVSVRPFLRPHLPSNRDEELHERTQVDAAADLDKPAAAHSRLTTFTRRSSSAAQRAGRHCPSAAGMTRASTLNRPVLLTKAVSRARLGAAAEASVGAHAAGSTGTRGSASSSSGISHNSLCDTKGESSSEAGASRAVMNAHSPYLIRASPRPPPPRPAGNRYSHRTSLVSLNSNSSASFLRHEPRCSPDEEASSTLHFFSAMPILSAAVEEVDEEPCCSSRDEDFTMGATASVVDGVGSTPLAAQSSSPGSAATATCETGQGGDTGSRLHNETIHTGPPPSPLTNEAAVRAFGDTGALLRLRERGNAFFLREEFDLAIATYTEAIRLAPGHEALWGNRACAFLLSFRYLPAVADCLYLLHLKPGHAKACWRVAKAYAASYRLLEAKKYYQLAQQACDRNDIWPGPASVGGGAAFPSATRAGRNPDGTPGAYPARGAAESSVADAAGACCWHGRRVVNAQRDRRVMAAEAAALEVMEAYWQHLRHERWADALGAMDNVLTSVSYKGPTAVSWQALRLEALLHLQPKKALAEAEALYRAYPGSLELYPVLAKAIFYDVHDAAATRRCLSLLNEAAEKRHGQNRLLKVNVHYCATQLRERLPAEAGNAAALQMEAWGKQNYLREDSRTAGLRHTIEKFARYRDAGNAAYEAGDWQAAASAYTRCLETDRLNYALLAAVYCNRTAVYMQAGRWLDALNDADVAVSLSPQYATAYARRGRVRVYLLAQEYGEQRALLASRHTAQWTSAMKQRLQGYADAAVTDLTRAVELSPTIEHKAQLQQALAQRQAIQACLRSTYETPKASMPFAGASLPDERSYDGQNAHSSSLPADARRVEPAAIRELTEQLNLLGLSIVAPSAPGEFGRLPEPKVIAKAYREAALRWHPDKWVTATPNERQQAERHFKAICVAYQALRERSGAIF</sequence>
<feature type="compositionally biased region" description="Low complexity" evidence="2">
    <location>
        <begin position="145"/>
        <end position="159"/>
    </location>
</feature>
<dbReference type="PROSITE" id="PS50005">
    <property type="entry name" value="TPR"/>
    <property type="match status" value="1"/>
</dbReference>
<reference evidence="5" key="2">
    <citation type="journal article" date="2021" name="Sci. Data">
        <title>Chromosome-scale genome sequencing, assembly and annotation of six genomes from subfamily Leishmaniinae.</title>
        <authorList>
            <person name="Almutairi H."/>
            <person name="Urbaniak M.D."/>
            <person name="Bates M.D."/>
            <person name="Jariyapan N."/>
            <person name="Kwakye-Nuako G."/>
            <person name="Thomaz Soccol V."/>
            <person name="Al-Salem W.S."/>
            <person name="Dillon R.J."/>
            <person name="Bates P.A."/>
            <person name="Gatherer D."/>
        </authorList>
    </citation>
    <scope>NUCLEOTIDE SEQUENCE [LARGE SCALE GENOMIC DNA]</scope>
</reference>
<gene>
    <name evidence="4" type="ORF">LSCM4_00076</name>
</gene>
<dbReference type="PANTHER" id="PTHR44200">
    <property type="entry name" value="DNAJ HOMOLOG SUBFAMILY C MEMBER 7"/>
    <property type="match status" value="1"/>
</dbReference>
<evidence type="ECO:0000259" key="3">
    <source>
        <dbReference type="PROSITE" id="PS50076"/>
    </source>
</evidence>
<dbReference type="RefSeq" id="XP_067058267.1">
    <property type="nucleotide sequence ID" value="XM_067202166.1"/>
</dbReference>
<feature type="region of interest" description="Disordered" evidence="2">
    <location>
        <begin position="1066"/>
        <end position="1090"/>
    </location>
</feature>
<dbReference type="AlphaFoldDB" id="A0A836GTC4"/>
<dbReference type="InterPro" id="IPR011990">
    <property type="entry name" value="TPR-like_helical_dom_sf"/>
</dbReference>
<dbReference type="InterPro" id="IPR036869">
    <property type="entry name" value="J_dom_sf"/>
</dbReference>
<evidence type="ECO:0000256" key="2">
    <source>
        <dbReference type="SAM" id="MobiDB-lite"/>
    </source>
</evidence>
<protein>
    <recommendedName>
        <fullName evidence="3">J domain-containing protein</fullName>
    </recommendedName>
</protein>
<dbReference type="SMART" id="SM00028">
    <property type="entry name" value="TPR"/>
    <property type="match status" value="5"/>
</dbReference>
<feature type="repeat" description="TPR" evidence="1">
    <location>
        <begin position="562"/>
        <end position="595"/>
    </location>
</feature>
<feature type="compositionally biased region" description="Polar residues" evidence="2">
    <location>
        <begin position="1078"/>
        <end position="1087"/>
    </location>
</feature>
<feature type="region of interest" description="Disordered" evidence="2">
    <location>
        <begin position="356"/>
        <end position="399"/>
    </location>
</feature>
<feature type="compositionally biased region" description="Polar residues" evidence="2">
    <location>
        <begin position="506"/>
        <end position="523"/>
    </location>
</feature>
<dbReference type="Pfam" id="PF00226">
    <property type="entry name" value="DnaJ"/>
    <property type="match status" value="1"/>
</dbReference>
<dbReference type="PROSITE" id="PS50076">
    <property type="entry name" value="DNAJ_2"/>
    <property type="match status" value="1"/>
</dbReference>
<dbReference type="KEGG" id="loi:92356100"/>
<feature type="region of interest" description="Disordered" evidence="2">
    <location>
        <begin position="677"/>
        <end position="698"/>
    </location>
</feature>
<dbReference type="EMBL" id="JAFHLR010000036">
    <property type="protein sequence ID" value="KAG5464636.1"/>
    <property type="molecule type" value="Genomic_DNA"/>
</dbReference>
<dbReference type="InterPro" id="IPR019734">
    <property type="entry name" value="TPR_rpt"/>
</dbReference>
<feature type="region of interest" description="Disordered" evidence="2">
    <location>
        <begin position="505"/>
        <end position="547"/>
    </location>
</feature>
<proteinExistence type="predicted"/>
<dbReference type="SUPFAM" id="SSF46565">
    <property type="entry name" value="Chaperone J-domain"/>
    <property type="match status" value="1"/>
</dbReference>
<evidence type="ECO:0000256" key="1">
    <source>
        <dbReference type="PROSITE-ProRule" id="PRU00339"/>
    </source>
</evidence>